<comment type="subcellular location">
    <subcellularLocation>
        <location evidence="1">Cytoplasm</location>
    </subcellularLocation>
</comment>
<dbReference type="InterPro" id="IPR043023">
    <property type="entry name" value="MVP_rep_sf"/>
</dbReference>
<dbReference type="PROSITE" id="PS51224">
    <property type="entry name" value="MVP"/>
    <property type="match status" value="1"/>
</dbReference>
<sequence>SHHACYQFTIIRSPGDTWLIRGPQEYFPPTDVEVVERRTLIPLDQNEGIYVRNTRTGAVRAIIGKAYMLDQDEELWEKRLPAEVIQLLSSSRDPLADRGAH</sequence>
<keyword evidence="1" id="KW-0687">Ribonucleoprotein</keyword>
<evidence type="ECO:0000259" key="2">
    <source>
        <dbReference type="Pfam" id="PF17796"/>
    </source>
</evidence>
<dbReference type="KEGG" id="ovi:T265_16303"/>
<proteinExistence type="predicted"/>
<dbReference type="Pfam" id="PF17796">
    <property type="entry name" value="Vault_4"/>
    <property type="match status" value="1"/>
</dbReference>
<dbReference type="PANTHER" id="PTHR14165:SF3">
    <property type="entry name" value="MAJOR VAULT PROTEIN"/>
    <property type="match status" value="1"/>
</dbReference>
<dbReference type="AlphaFoldDB" id="A0A074ZRZ8"/>
<feature type="domain" description="Major vault protein repeat" evidence="2">
    <location>
        <begin position="41"/>
        <end position="100"/>
    </location>
</feature>
<dbReference type="CTD" id="20330468"/>
<keyword evidence="4" id="KW-1185">Reference proteome</keyword>
<protein>
    <recommendedName>
        <fullName evidence="2">Major vault protein repeat domain-containing protein</fullName>
    </recommendedName>
</protein>
<dbReference type="GO" id="GO:0005634">
    <property type="term" value="C:nucleus"/>
    <property type="evidence" value="ECO:0007669"/>
    <property type="project" value="TreeGrafter"/>
</dbReference>
<dbReference type="Proteomes" id="UP000054324">
    <property type="component" value="Unassembled WGS sequence"/>
</dbReference>
<dbReference type="GO" id="GO:1990904">
    <property type="term" value="C:ribonucleoprotein complex"/>
    <property type="evidence" value="ECO:0007669"/>
    <property type="project" value="UniProtKB-UniRule"/>
</dbReference>
<feature type="repeat" description="MVP" evidence="1">
    <location>
        <begin position="1"/>
        <end position="44"/>
    </location>
</feature>
<evidence type="ECO:0000256" key="1">
    <source>
        <dbReference type="PROSITE-ProRule" id="PRU00571"/>
    </source>
</evidence>
<dbReference type="PANTHER" id="PTHR14165">
    <property type="entry name" value="MAJOR VAULT PROTEIN"/>
    <property type="match status" value="1"/>
</dbReference>
<dbReference type="InterPro" id="IPR002499">
    <property type="entry name" value="Vault_N"/>
</dbReference>
<dbReference type="STRING" id="6198.A0A074ZRZ8"/>
<accession>A0A074ZRZ8</accession>
<evidence type="ECO:0000313" key="4">
    <source>
        <dbReference type="Proteomes" id="UP000054324"/>
    </source>
</evidence>
<dbReference type="InterPro" id="IPR039059">
    <property type="entry name" value="MVP"/>
</dbReference>
<evidence type="ECO:0000313" key="3">
    <source>
        <dbReference type="EMBL" id="KER18084.1"/>
    </source>
</evidence>
<feature type="non-terminal residue" evidence="3">
    <location>
        <position position="1"/>
    </location>
</feature>
<keyword evidence="1" id="KW-0963">Cytoplasm</keyword>
<dbReference type="GO" id="GO:0005737">
    <property type="term" value="C:cytoplasm"/>
    <property type="evidence" value="ECO:0007669"/>
    <property type="project" value="UniProtKB-SubCell"/>
</dbReference>
<gene>
    <name evidence="3" type="ORF">T265_16303</name>
</gene>
<dbReference type="Gene3D" id="2.30.30.620">
    <property type="match status" value="1"/>
</dbReference>
<dbReference type="Gene3D" id="2.30.30.550">
    <property type="entry name" value="Major Vault Protein repeat"/>
    <property type="match status" value="1"/>
</dbReference>
<dbReference type="RefSeq" id="XP_009178169.1">
    <property type="nucleotide sequence ID" value="XM_009179905.1"/>
</dbReference>
<organism evidence="3 4">
    <name type="scientific">Opisthorchis viverrini</name>
    <name type="common">Southeast Asian liver fluke</name>
    <dbReference type="NCBI Taxonomy" id="6198"/>
    <lineage>
        <taxon>Eukaryota</taxon>
        <taxon>Metazoa</taxon>
        <taxon>Spiralia</taxon>
        <taxon>Lophotrochozoa</taxon>
        <taxon>Platyhelminthes</taxon>
        <taxon>Trematoda</taxon>
        <taxon>Digenea</taxon>
        <taxon>Opisthorchiida</taxon>
        <taxon>Opisthorchiata</taxon>
        <taxon>Opisthorchiidae</taxon>
        <taxon>Opisthorchis</taxon>
    </lineage>
</organism>
<dbReference type="OrthoDB" id="6125719at2759"/>
<dbReference type="GeneID" id="20330468"/>
<name>A0A074ZRZ8_OPIVI</name>
<reference evidence="3 4" key="1">
    <citation type="submission" date="2013-11" db="EMBL/GenBank/DDBJ databases">
        <title>Opisthorchis viverrini - life in the bile duct.</title>
        <authorList>
            <person name="Young N.D."/>
            <person name="Nagarajan N."/>
            <person name="Lin S.J."/>
            <person name="Korhonen P.K."/>
            <person name="Jex A.R."/>
            <person name="Hall R.S."/>
            <person name="Safavi-Hemami H."/>
            <person name="Kaewkong W."/>
            <person name="Bertrand D."/>
            <person name="Gao S."/>
            <person name="Seet Q."/>
            <person name="Wongkham S."/>
            <person name="Teh B.T."/>
            <person name="Wongkham C."/>
            <person name="Intapan P.M."/>
            <person name="Maleewong W."/>
            <person name="Yang X."/>
            <person name="Hu M."/>
            <person name="Wang Z."/>
            <person name="Hofmann A."/>
            <person name="Sternberg P.W."/>
            <person name="Tan P."/>
            <person name="Wang J."/>
            <person name="Gasser R.B."/>
        </authorList>
    </citation>
    <scope>NUCLEOTIDE SEQUENCE [LARGE SCALE GENOMIC DNA]</scope>
</reference>
<dbReference type="EMBL" id="KL612183">
    <property type="protein sequence ID" value="KER18084.1"/>
    <property type="molecule type" value="Genomic_DNA"/>
</dbReference>
<dbReference type="InterPro" id="IPR041136">
    <property type="entry name" value="Vault_4"/>
</dbReference>
<feature type="non-terminal residue" evidence="3">
    <location>
        <position position="101"/>
    </location>
</feature>